<name>Q3AP86_CHLCH</name>
<dbReference type="SMART" id="SM00729">
    <property type="entry name" value="Elp3"/>
    <property type="match status" value="1"/>
</dbReference>
<dbReference type="GO" id="GO:0051539">
    <property type="term" value="F:4 iron, 4 sulfur cluster binding"/>
    <property type="evidence" value="ECO:0007669"/>
    <property type="project" value="UniProtKB-KW"/>
</dbReference>
<dbReference type="PROSITE" id="PS01305">
    <property type="entry name" value="MOAA_NIFB_PQQE"/>
    <property type="match status" value="1"/>
</dbReference>
<evidence type="ECO:0000256" key="8">
    <source>
        <dbReference type="ARBA" id="ARBA00023014"/>
    </source>
</evidence>
<dbReference type="InterPro" id="IPR058240">
    <property type="entry name" value="rSAM_sf"/>
</dbReference>
<evidence type="ECO:0000256" key="4">
    <source>
        <dbReference type="ARBA" id="ARBA00022691"/>
    </source>
</evidence>
<dbReference type="PANTHER" id="PTHR22960">
    <property type="entry name" value="MOLYBDOPTERIN COFACTOR SYNTHESIS PROTEIN A"/>
    <property type="match status" value="1"/>
</dbReference>
<dbReference type="InterPro" id="IPR013785">
    <property type="entry name" value="Aldolase_TIM"/>
</dbReference>
<feature type="region of interest" description="Disordered" evidence="13">
    <location>
        <begin position="314"/>
        <end position="333"/>
    </location>
</feature>
<dbReference type="OrthoDB" id="9763993at2"/>
<dbReference type="Gene3D" id="3.20.20.70">
    <property type="entry name" value="Aldolase class I"/>
    <property type="match status" value="1"/>
</dbReference>
<dbReference type="GO" id="GO:0016787">
    <property type="term" value="F:hydrolase activity"/>
    <property type="evidence" value="ECO:0007669"/>
    <property type="project" value="UniProtKB-KW"/>
</dbReference>
<keyword evidence="6" id="KW-0547">Nucleotide-binding</keyword>
<keyword evidence="8" id="KW-0411">Iron-sulfur</keyword>
<dbReference type="PANTHER" id="PTHR22960:SF0">
    <property type="entry name" value="MOLYBDENUM COFACTOR BIOSYNTHESIS PROTEIN 1"/>
    <property type="match status" value="1"/>
</dbReference>
<dbReference type="InterPro" id="IPR007197">
    <property type="entry name" value="rSAM"/>
</dbReference>
<dbReference type="eggNOG" id="COG2896">
    <property type="taxonomic scope" value="Bacteria"/>
</dbReference>
<keyword evidence="11" id="KW-0456">Lyase</keyword>
<evidence type="ECO:0000256" key="5">
    <source>
        <dbReference type="ARBA" id="ARBA00022723"/>
    </source>
</evidence>
<dbReference type="AlphaFoldDB" id="Q3AP86"/>
<dbReference type="InterPro" id="IPR010505">
    <property type="entry name" value="MoaA_twitch"/>
</dbReference>
<dbReference type="CDD" id="cd01335">
    <property type="entry name" value="Radical_SAM"/>
    <property type="match status" value="1"/>
</dbReference>
<dbReference type="InterPro" id="IPR050105">
    <property type="entry name" value="MoCo_biosynth_MoaA/MoaC"/>
</dbReference>
<keyword evidence="3" id="KW-0004">4Fe-4S</keyword>
<feature type="domain" description="Radical SAM core" evidence="14">
    <location>
        <begin position="14"/>
        <end position="228"/>
    </location>
</feature>
<dbReference type="SFLD" id="SFLDG01067">
    <property type="entry name" value="SPASM/twitch_domain_containing"/>
    <property type="match status" value="1"/>
</dbReference>
<comment type="catalytic activity">
    <reaction evidence="12">
        <text>GTP + AH2 + S-adenosyl-L-methionine = (8S)-3',8-cyclo-7,8-dihydroguanosine 5'-triphosphate + 5'-deoxyadenosine + L-methionine + A + H(+)</text>
        <dbReference type="Rhea" id="RHEA:49576"/>
        <dbReference type="ChEBI" id="CHEBI:13193"/>
        <dbReference type="ChEBI" id="CHEBI:15378"/>
        <dbReference type="ChEBI" id="CHEBI:17319"/>
        <dbReference type="ChEBI" id="CHEBI:17499"/>
        <dbReference type="ChEBI" id="CHEBI:37565"/>
        <dbReference type="ChEBI" id="CHEBI:57844"/>
        <dbReference type="ChEBI" id="CHEBI:59789"/>
        <dbReference type="ChEBI" id="CHEBI:131766"/>
        <dbReference type="EC" id="4.1.99.22"/>
    </reaction>
</comment>
<dbReference type="PROSITE" id="PS51918">
    <property type="entry name" value="RADICAL_SAM"/>
    <property type="match status" value="1"/>
</dbReference>
<dbReference type="EC" id="4.1.99.22" evidence="2"/>
<keyword evidence="10" id="KW-0501">Molybdenum cofactor biosynthesis</keyword>
<dbReference type="Pfam" id="PF06463">
    <property type="entry name" value="Mob_synth_C"/>
    <property type="match status" value="1"/>
</dbReference>
<dbReference type="GO" id="GO:0046872">
    <property type="term" value="F:metal ion binding"/>
    <property type="evidence" value="ECO:0007669"/>
    <property type="project" value="UniProtKB-KW"/>
</dbReference>
<accession>Q3AP86</accession>
<evidence type="ECO:0000256" key="11">
    <source>
        <dbReference type="ARBA" id="ARBA00023239"/>
    </source>
</evidence>
<protein>
    <recommendedName>
        <fullName evidence="2">GTP 3',8-cyclase</fullName>
        <ecNumber evidence="2">4.1.99.22</ecNumber>
    </recommendedName>
</protein>
<evidence type="ECO:0000256" key="12">
    <source>
        <dbReference type="ARBA" id="ARBA00048697"/>
    </source>
</evidence>
<dbReference type="InterPro" id="IPR013483">
    <property type="entry name" value="MoaA"/>
</dbReference>
<evidence type="ECO:0000256" key="2">
    <source>
        <dbReference type="ARBA" id="ARBA00012167"/>
    </source>
</evidence>
<gene>
    <name evidence="15" type="ordered locus">Cag_1941</name>
</gene>
<comment type="cofactor">
    <cofactor evidence="1">
        <name>[4Fe-4S] cluster</name>
        <dbReference type="ChEBI" id="CHEBI:49883"/>
    </cofactor>
</comment>
<keyword evidence="5" id="KW-0479">Metal-binding</keyword>
<dbReference type="STRING" id="340177.Cag_1941"/>
<dbReference type="InterPro" id="IPR000385">
    <property type="entry name" value="MoaA_NifB_PqqE_Fe-S-bd_CS"/>
</dbReference>
<keyword evidence="7" id="KW-0408">Iron</keyword>
<feature type="compositionally biased region" description="Polar residues" evidence="13">
    <location>
        <begin position="324"/>
        <end position="333"/>
    </location>
</feature>
<dbReference type="GO" id="GO:0061798">
    <property type="term" value="F:GTP 3',8'-cyclase activity"/>
    <property type="evidence" value="ECO:0007669"/>
    <property type="project" value="UniProtKB-EC"/>
</dbReference>
<evidence type="ECO:0000256" key="6">
    <source>
        <dbReference type="ARBA" id="ARBA00022741"/>
    </source>
</evidence>
<evidence type="ECO:0000256" key="13">
    <source>
        <dbReference type="SAM" id="MobiDB-lite"/>
    </source>
</evidence>
<dbReference type="EMBL" id="CP000108">
    <property type="protein sequence ID" value="ABB29189.1"/>
    <property type="molecule type" value="Genomic_DNA"/>
</dbReference>
<dbReference type="SFLD" id="SFLDG01383">
    <property type="entry name" value="cyclic_pyranopterin_phosphate"/>
    <property type="match status" value="1"/>
</dbReference>
<dbReference type="SUPFAM" id="SSF102114">
    <property type="entry name" value="Radical SAM enzymes"/>
    <property type="match status" value="1"/>
</dbReference>
<dbReference type="NCBIfam" id="TIGR02666">
    <property type="entry name" value="moaA"/>
    <property type="match status" value="1"/>
</dbReference>
<evidence type="ECO:0000256" key="10">
    <source>
        <dbReference type="ARBA" id="ARBA00023150"/>
    </source>
</evidence>
<dbReference type="SFLD" id="SFLDS00029">
    <property type="entry name" value="Radical_SAM"/>
    <property type="match status" value="1"/>
</dbReference>
<evidence type="ECO:0000259" key="14">
    <source>
        <dbReference type="PROSITE" id="PS51918"/>
    </source>
</evidence>
<evidence type="ECO:0000256" key="3">
    <source>
        <dbReference type="ARBA" id="ARBA00022485"/>
    </source>
</evidence>
<reference evidence="15" key="1">
    <citation type="submission" date="2005-08" db="EMBL/GenBank/DDBJ databases">
        <title>Complete sequence of Chlorobium chlorochromatii CaD3.</title>
        <authorList>
            <person name="Copeland A."/>
            <person name="Lucas S."/>
            <person name="Lapidus A."/>
            <person name="Barry K."/>
            <person name="Detter J.C."/>
            <person name="Glavina T."/>
            <person name="Hammon N."/>
            <person name="Israni S."/>
            <person name="Pitluck S."/>
            <person name="Bryant D."/>
            <person name="Schmutz J."/>
            <person name="Larimer F."/>
            <person name="Land M."/>
            <person name="Kyrpides N."/>
            <person name="Ivanova N."/>
            <person name="Richardson P."/>
        </authorList>
    </citation>
    <scope>NUCLEOTIDE SEQUENCE [LARGE SCALE GENOMIC DNA]</scope>
    <source>
        <strain evidence="15">CaD3</strain>
    </source>
</reference>
<evidence type="ECO:0000256" key="1">
    <source>
        <dbReference type="ARBA" id="ARBA00001966"/>
    </source>
</evidence>
<dbReference type="HOGENOM" id="CLU_009273_0_1_10"/>
<keyword evidence="9" id="KW-0342">GTP-binding</keyword>
<dbReference type="InterPro" id="IPR040064">
    <property type="entry name" value="MoaA-like"/>
</dbReference>
<keyword evidence="4" id="KW-0949">S-adenosyl-L-methionine</keyword>
<dbReference type="GO" id="GO:0061799">
    <property type="term" value="F:cyclic pyranopterin monophosphate synthase activity"/>
    <property type="evidence" value="ECO:0007669"/>
    <property type="project" value="TreeGrafter"/>
</dbReference>
<evidence type="ECO:0000256" key="9">
    <source>
        <dbReference type="ARBA" id="ARBA00023134"/>
    </source>
</evidence>
<proteinExistence type="predicted"/>
<keyword evidence="15" id="KW-0378">Hydrolase</keyword>
<organism evidence="15">
    <name type="scientific">Chlorobium chlorochromatii (strain CaD3)</name>
    <dbReference type="NCBI Taxonomy" id="340177"/>
    <lineage>
        <taxon>Bacteria</taxon>
        <taxon>Pseudomonadati</taxon>
        <taxon>Chlorobiota</taxon>
        <taxon>Chlorobiia</taxon>
        <taxon>Chlorobiales</taxon>
        <taxon>Chlorobiaceae</taxon>
        <taxon>Chlorobium/Pelodictyon group</taxon>
        <taxon>Chlorobium</taxon>
    </lineage>
</organism>
<dbReference type="InterPro" id="IPR006638">
    <property type="entry name" value="Elp3/MiaA/NifB-like_rSAM"/>
</dbReference>
<dbReference type="Pfam" id="PF04055">
    <property type="entry name" value="Radical_SAM"/>
    <property type="match status" value="1"/>
</dbReference>
<dbReference type="KEGG" id="cch:Cag_1941"/>
<dbReference type="GO" id="GO:0006777">
    <property type="term" value="P:Mo-molybdopterin cofactor biosynthetic process"/>
    <property type="evidence" value="ECO:0007669"/>
    <property type="project" value="UniProtKB-KW"/>
</dbReference>
<evidence type="ECO:0000313" key="15">
    <source>
        <dbReference type="EMBL" id="ABB29189.1"/>
    </source>
</evidence>
<dbReference type="UniPathway" id="UPA00344"/>
<sequence length="333" mass="37224">MDEPYATSQPLFDTFQRQITYARLAVTSACNLRCGYCLSEAHEPATLHQPLLSTAELCTIIELLAKHGIQKLRFTGGEPLLRSDIVALIAMARQHSSIRTIGLTTNGLLLLPLLPRLLDAGLDSVNLSLDTLNRHRYFQITRRDLFPQAEAALHALLATPSLSVKLNVVMLRGINSDELTGFVELTKEHNITVRFLELQPFDDHQIWKTGRFLRADRLEEMLLHAYPALQRVQGEATQHFSYCLSNYKGALAIIPAYTRAFCEQCNRLRITSSGKLISCLYEKDGLELLPLLRNGAKPEEFAALLQQAVLRKPANGHQRHTGAVRTSMSEIGG</sequence>
<dbReference type="GO" id="GO:0005525">
    <property type="term" value="F:GTP binding"/>
    <property type="evidence" value="ECO:0007669"/>
    <property type="project" value="UniProtKB-KW"/>
</dbReference>
<dbReference type="SFLD" id="SFLDG01386">
    <property type="entry name" value="main_SPASM_domain-containing"/>
    <property type="match status" value="1"/>
</dbReference>
<evidence type="ECO:0000256" key="7">
    <source>
        <dbReference type="ARBA" id="ARBA00023004"/>
    </source>
</evidence>
<dbReference type="CDD" id="cd21117">
    <property type="entry name" value="Twitch_MoaA"/>
    <property type="match status" value="1"/>
</dbReference>